<dbReference type="PANTHER" id="PTHR43317:SF3">
    <property type="entry name" value="BLR2883 PROTEIN"/>
    <property type="match status" value="1"/>
</dbReference>
<dbReference type="Proteomes" id="UP000582974">
    <property type="component" value="Unassembled WGS sequence"/>
</dbReference>
<evidence type="ECO:0000256" key="1">
    <source>
        <dbReference type="ARBA" id="ARBA00023115"/>
    </source>
</evidence>
<keyword evidence="1" id="KW-0620">Polyamine biosynthesis</keyword>
<dbReference type="SUPFAM" id="SSF53335">
    <property type="entry name" value="S-adenosyl-L-methionine-dependent methyltransferases"/>
    <property type="match status" value="1"/>
</dbReference>
<accession>A0A838AC83</accession>
<evidence type="ECO:0000313" key="3">
    <source>
        <dbReference type="Proteomes" id="UP000582974"/>
    </source>
</evidence>
<name>A0A838AC83_9PSEU</name>
<reference evidence="2 3" key="1">
    <citation type="submission" date="2020-07" db="EMBL/GenBank/DDBJ databases">
        <title>Genome of Haloechinothrix sp.</title>
        <authorList>
            <person name="Tang S.-K."/>
            <person name="Yang L."/>
            <person name="Zhu W.-Y."/>
        </authorList>
    </citation>
    <scope>NUCLEOTIDE SEQUENCE [LARGE SCALE GENOMIC DNA]</scope>
    <source>
        <strain evidence="2 3">YIM 98757</strain>
    </source>
</reference>
<dbReference type="GO" id="GO:0006596">
    <property type="term" value="P:polyamine biosynthetic process"/>
    <property type="evidence" value="ECO:0007669"/>
    <property type="project" value="UniProtKB-KW"/>
</dbReference>
<comment type="caution">
    <text evidence="2">The sequence shown here is derived from an EMBL/GenBank/DDBJ whole genome shotgun (WGS) entry which is preliminary data.</text>
</comment>
<evidence type="ECO:0000313" key="2">
    <source>
        <dbReference type="EMBL" id="MBA0126866.1"/>
    </source>
</evidence>
<dbReference type="InterPro" id="IPR029063">
    <property type="entry name" value="SAM-dependent_MTases_sf"/>
</dbReference>
<dbReference type="EMBL" id="JACCKD010000005">
    <property type="protein sequence ID" value="MBA0126866.1"/>
    <property type="molecule type" value="Genomic_DNA"/>
</dbReference>
<dbReference type="Pfam" id="PF01564">
    <property type="entry name" value="Spermine_synth"/>
    <property type="match status" value="1"/>
</dbReference>
<dbReference type="AlphaFoldDB" id="A0A838AC83"/>
<sequence>MSARFQELDWRHTSMGELVLRRRWDGTVGSEVYEVKLDDEYLMSSLFTVAEEAIAHRALEELSGAGLDIAVGGLGLGYTALAALRDERVGSLVVVDALAEVIEWHRRGLVPAGAELAADPRCTMLHGDFFTLLEQGSGLRPGATDNGTFDAVLVDIDHSPRHLLHPDHAGFYRAEGLGRLAAHLRPGGVFTLWSNDPPDDEFTGALTGCFAEAGAEVVRFPNPLQGREATATVYLARTHPRSE</sequence>
<protein>
    <submittedName>
        <fullName evidence="2">Spermidine synthase</fullName>
    </submittedName>
</protein>
<keyword evidence="3" id="KW-1185">Reference proteome</keyword>
<organism evidence="2 3">
    <name type="scientific">Haloechinothrix aidingensis</name>
    <dbReference type="NCBI Taxonomy" id="2752311"/>
    <lineage>
        <taxon>Bacteria</taxon>
        <taxon>Bacillati</taxon>
        <taxon>Actinomycetota</taxon>
        <taxon>Actinomycetes</taxon>
        <taxon>Pseudonocardiales</taxon>
        <taxon>Pseudonocardiaceae</taxon>
        <taxon>Haloechinothrix</taxon>
    </lineage>
</organism>
<dbReference type="CDD" id="cd02440">
    <property type="entry name" value="AdoMet_MTases"/>
    <property type="match status" value="1"/>
</dbReference>
<dbReference type="RefSeq" id="WP_180893691.1">
    <property type="nucleotide sequence ID" value="NZ_JACCKD010000005.1"/>
</dbReference>
<dbReference type="Gene3D" id="3.40.50.150">
    <property type="entry name" value="Vaccinia Virus protein VP39"/>
    <property type="match status" value="1"/>
</dbReference>
<gene>
    <name evidence="2" type="ORF">H0B56_15045</name>
</gene>
<dbReference type="PANTHER" id="PTHR43317">
    <property type="entry name" value="THERMOSPERMINE SYNTHASE ACAULIS5"/>
    <property type="match status" value="1"/>
</dbReference>
<proteinExistence type="predicted"/>